<dbReference type="InterPro" id="IPR025194">
    <property type="entry name" value="RodZ-like_C"/>
</dbReference>
<reference evidence="4" key="1">
    <citation type="journal article" date="2019" name="Int. J. Syst. Evol. Microbiol.">
        <title>The Global Catalogue of Microorganisms (GCM) 10K type strain sequencing project: providing services to taxonomists for standard genome sequencing and annotation.</title>
        <authorList>
            <consortium name="The Broad Institute Genomics Platform"/>
            <consortium name="The Broad Institute Genome Sequencing Center for Infectious Disease"/>
            <person name="Wu L."/>
            <person name="Ma J."/>
        </authorList>
    </citation>
    <scope>NUCLEOTIDE SEQUENCE [LARGE SCALE GENOMIC DNA]</scope>
    <source>
        <strain evidence="4">CGMCC 4.7304</strain>
    </source>
</reference>
<dbReference type="InterPro" id="IPR050400">
    <property type="entry name" value="Bact_Cytoskel_RodZ"/>
</dbReference>
<evidence type="ECO:0000313" key="4">
    <source>
        <dbReference type="Proteomes" id="UP001595858"/>
    </source>
</evidence>
<feature type="compositionally biased region" description="Low complexity" evidence="1">
    <location>
        <begin position="303"/>
        <end position="317"/>
    </location>
</feature>
<dbReference type="Proteomes" id="UP001595858">
    <property type="component" value="Unassembled WGS sequence"/>
</dbReference>
<evidence type="ECO:0000259" key="2">
    <source>
        <dbReference type="SMART" id="SM00530"/>
    </source>
</evidence>
<gene>
    <name evidence="3" type="ORF">ACFPCZ_08610</name>
</gene>
<dbReference type="SMART" id="SM00530">
    <property type="entry name" value="HTH_XRE"/>
    <property type="match status" value="1"/>
</dbReference>
<dbReference type="Pfam" id="PF13413">
    <property type="entry name" value="HTH_25"/>
    <property type="match status" value="1"/>
</dbReference>
<dbReference type="SUPFAM" id="SSF47413">
    <property type="entry name" value="lambda repressor-like DNA-binding domains"/>
    <property type="match status" value="1"/>
</dbReference>
<feature type="compositionally biased region" description="Low complexity" evidence="1">
    <location>
        <begin position="142"/>
        <end position="155"/>
    </location>
</feature>
<name>A0ABV9SJM0_9ACTN</name>
<feature type="region of interest" description="Disordered" evidence="1">
    <location>
        <begin position="272"/>
        <end position="373"/>
    </location>
</feature>
<feature type="domain" description="HTH cro/C1-type" evidence="2">
    <location>
        <begin position="7"/>
        <end position="68"/>
    </location>
</feature>
<evidence type="ECO:0000256" key="1">
    <source>
        <dbReference type="SAM" id="MobiDB-lite"/>
    </source>
</evidence>
<feature type="compositionally biased region" description="Low complexity" evidence="1">
    <location>
        <begin position="214"/>
        <end position="229"/>
    </location>
</feature>
<dbReference type="PANTHER" id="PTHR34475:SF1">
    <property type="entry name" value="CYTOSKELETON PROTEIN RODZ"/>
    <property type="match status" value="1"/>
</dbReference>
<protein>
    <submittedName>
        <fullName evidence="3">Helix-turn-helix domain-containing protein</fullName>
    </submittedName>
</protein>
<feature type="compositionally biased region" description="Gly residues" evidence="1">
    <location>
        <begin position="202"/>
        <end position="213"/>
    </location>
</feature>
<evidence type="ECO:0000313" key="3">
    <source>
        <dbReference type="EMBL" id="MFC4866690.1"/>
    </source>
</evidence>
<organism evidence="3 4">
    <name type="scientific">Streptomonospora arabica</name>
    <dbReference type="NCBI Taxonomy" id="412417"/>
    <lineage>
        <taxon>Bacteria</taxon>
        <taxon>Bacillati</taxon>
        <taxon>Actinomycetota</taxon>
        <taxon>Actinomycetes</taxon>
        <taxon>Streptosporangiales</taxon>
        <taxon>Nocardiopsidaceae</taxon>
        <taxon>Streptomonospora</taxon>
    </lineage>
</organism>
<sequence length="456" mass="47353">MSTIGRTIAAARESAGYSLAELSTRTCIRRPVLTGIEDDDFRACGGDFYARGHIRALCRELGIDPAELIELYDREHAKERTVPAFTDRPVTGRGDDSADDRGADAPERTREGADSGAQRAGTARSEDSEPLPTVPAPRTAHSASGAPQGGASAAPRGGGSGGSGERTGEGSRRLGRRRRGGRSAAAGAAGAGAGAVPRGRHSGSGGAEQGRGNGADAEGAETAAAAEGAVPEPRRKRRPSLLSATLAAARRSWPLVVVVAIAGAAVGAALGAWPDGGSGQTAGGLVQREERPADAVPAPEPSPQQQSRQPQRPPEAQRLQDAQEPRNSRQAREGLQSRGGQSPRGTREAGGGGDRSAGYGTGMSSVTTSERKAEEVRLTVSALDRVWLRVTDAQGDNLYTGVLDKDDVRGWTDPDELRLHVGKASAVRITVNDEHIGRPDSSARIGRFTFSATDLH</sequence>
<dbReference type="Gene3D" id="1.10.260.40">
    <property type="entry name" value="lambda repressor-like DNA-binding domains"/>
    <property type="match status" value="1"/>
</dbReference>
<dbReference type="InterPro" id="IPR001387">
    <property type="entry name" value="Cro/C1-type_HTH"/>
</dbReference>
<dbReference type="EMBL" id="JBHSIY010000006">
    <property type="protein sequence ID" value="MFC4866690.1"/>
    <property type="molecule type" value="Genomic_DNA"/>
</dbReference>
<feature type="compositionally biased region" description="Basic and acidic residues" evidence="1">
    <location>
        <begin position="321"/>
        <end position="332"/>
    </location>
</feature>
<dbReference type="Pfam" id="PF13464">
    <property type="entry name" value="RodZ_C"/>
    <property type="match status" value="1"/>
</dbReference>
<feature type="compositionally biased region" description="Gly residues" evidence="1">
    <location>
        <begin position="156"/>
        <end position="165"/>
    </location>
</feature>
<dbReference type="RefSeq" id="WP_344140643.1">
    <property type="nucleotide sequence ID" value="NZ_BAAAQI010000001.1"/>
</dbReference>
<comment type="caution">
    <text evidence="3">The sequence shown here is derived from an EMBL/GenBank/DDBJ whole genome shotgun (WGS) entry which is preliminary data.</text>
</comment>
<feature type="region of interest" description="Disordered" evidence="1">
    <location>
        <begin position="80"/>
        <end position="240"/>
    </location>
</feature>
<keyword evidence="4" id="KW-1185">Reference proteome</keyword>
<feature type="compositionally biased region" description="Basic and acidic residues" evidence="1">
    <location>
        <begin position="93"/>
        <end position="113"/>
    </location>
</feature>
<dbReference type="PANTHER" id="PTHR34475">
    <property type="match status" value="1"/>
</dbReference>
<feature type="compositionally biased region" description="Gly residues" evidence="1">
    <location>
        <begin position="348"/>
        <end position="361"/>
    </location>
</feature>
<dbReference type="InterPro" id="IPR010982">
    <property type="entry name" value="Lambda_DNA-bd_dom_sf"/>
</dbReference>
<accession>A0ABV9SJM0</accession>
<proteinExistence type="predicted"/>